<dbReference type="EMBL" id="CP017248">
    <property type="protein sequence ID" value="AOR30100.1"/>
    <property type="molecule type" value="Genomic_DNA"/>
</dbReference>
<organism evidence="1 2">
    <name type="scientific">Streptomyces fodineus</name>
    <dbReference type="NCBI Taxonomy" id="1904616"/>
    <lineage>
        <taxon>Bacteria</taxon>
        <taxon>Bacillati</taxon>
        <taxon>Actinomycetota</taxon>
        <taxon>Actinomycetes</taxon>
        <taxon>Kitasatosporales</taxon>
        <taxon>Streptomycetaceae</taxon>
        <taxon>Streptomyces</taxon>
    </lineage>
</organism>
<accession>A0A1D7Y3Q8</accession>
<dbReference type="AlphaFoldDB" id="A0A1D7Y3Q8"/>
<evidence type="ECO:0000313" key="1">
    <source>
        <dbReference type="EMBL" id="AOR30100.1"/>
    </source>
</evidence>
<dbReference type="RefSeq" id="WP_069776754.1">
    <property type="nucleotide sequence ID" value="NZ_CP017248.1"/>
</dbReference>
<reference evidence="2" key="1">
    <citation type="submission" date="2016-09" db="EMBL/GenBank/DDBJ databases">
        <title>Streptomyces puniciscabiei strain:TW1S1 Genome sequencing and assembly.</title>
        <authorList>
            <person name="Kim M.-K."/>
            <person name="Kim S.B."/>
        </authorList>
    </citation>
    <scope>NUCLEOTIDE SEQUENCE [LARGE SCALE GENOMIC DNA]</scope>
    <source>
        <strain evidence="2">TW1S1</strain>
    </source>
</reference>
<name>A0A1D7Y3Q8_9ACTN</name>
<dbReference type="KEGG" id="spun:BFF78_02560"/>
<evidence type="ECO:0008006" key="3">
    <source>
        <dbReference type="Google" id="ProtNLM"/>
    </source>
</evidence>
<keyword evidence="2" id="KW-1185">Reference proteome</keyword>
<protein>
    <recommendedName>
        <fullName evidence="3">Bacteriocin-protection protein</fullName>
    </recommendedName>
</protein>
<gene>
    <name evidence="1" type="ORF">BFF78_02560</name>
</gene>
<evidence type="ECO:0000313" key="2">
    <source>
        <dbReference type="Proteomes" id="UP000094960"/>
    </source>
</evidence>
<sequence>MWRMSGAARTGGADSGDDPVLAFASPEAWEEWLEEHHADVRGVWLKIPKKGSGIGGIGYAEALEAALCFGWIDGQKKKLDEQHWLQRFTPRRRGSKWSKVNRQKATELTEQGRMRPAGLREVEKAKADGRWEAAYANQRTATVPDDLQAALDAAPKARDFFSTLDSRNRYAILYRIQDAKKPQTRAARIEKFVTMLAAHQKIYP</sequence>
<proteinExistence type="predicted"/>
<dbReference type="Proteomes" id="UP000094960">
    <property type="component" value="Chromosome"/>
</dbReference>
<dbReference type="Pfam" id="PF13376">
    <property type="entry name" value="OmdA"/>
    <property type="match status" value="1"/>
</dbReference>